<sequence>MQLPNDNRVIIAIGVGLAVLAAVVLALVFGGSREPAAPKAPETEGPGGLTVNVGDAPSLEPTRALRCFVDGQFIGMATLSDCARRNGLATDALDVGLDETGALAAAPTASFAPPPALPDATATAGSDVVDPYDTTLPEKPQPQPQARVERASGAPCLRFTGSDWRDLGQMSLNQCVQALYAGTCVRPGDAQYGRHGNLTLRLVPRRVEQSNDNTRFRILADQDRSCQFPSLNG</sequence>
<dbReference type="EMBL" id="NCEQ01000021">
    <property type="protein sequence ID" value="OYX54752.1"/>
    <property type="molecule type" value="Genomic_DNA"/>
</dbReference>
<dbReference type="Proteomes" id="UP000216147">
    <property type="component" value="Unassembled WGS sequence"/>
</dbReference>
<keyword evidence="1" id="KW-1133">Transmembrane helix</keyword>
<evidence type="ECO:0000313" key="2">
    <source>
        <dbReference type="EMBL" id="OYX54752.1"/>
    </source>
</evidence>
<evidence type="ECO:0000313" key="3">
    <source>
        <dbReference type="Proteomes" id="UP000216147"/>
    </source>
</evidence>
<organism evidence="2 3">
    <name type="scientific">Brevundimonas subvibrioides</name>
    <dbReference type="NCBI Taxonomy" id="74313"/>
    <lineage>
        <taxon>Bacteria</taxon>
        <taxon>Pseudomonadati</taxon>
        <taxon>Pseudomonadota</taxon>
        <taxon>Alphaproteobacteria</taxon>
        <taxon>Caulobacterales</taxon>
        <taxon>Caulobacteraceae</taxon>
        <taxon>Brevundimonas</taxon>
    </lineage>
</organism>
<proteinExistence type="predicted"/>
<accession>A0A258HEL1</accession>
<keyword evidence="1" id="KW-0472">Membrane</keyword>
<gene>
    <name evidence="2" type="ORF">B7Y86_15630</name>
</gene>
<feature type="transmembrane region" description="Helical" evidence="1">
    <location>
        <begin position="9"/>
        <end position="29"/>
    </location>
</feature>
<reference evidence="2 3" key="1">
    <citation type="submission" date="2017-03" db="EMBL/GenBank/DDBJ databases">
        <title>Lifting the veil on microbial sulfur biogeochemistry in mining wastewaters.</title>
        <authorList>
            <person name="Kantor R.S."/>
            <person name="Colenbrander Nelson T."/>
            <person name="Marshall S."/>
            <person name="Bennett D."/>
            <person name="Apte S."/>
            <person name="Camacho D."/>
            <person name="Thomas B.C."/>
            <person name="Warren L.A."/>
            <person name="Banfield J.F."/>
        </authorList>
    </citation>
    <scope>NUCLEOTIDE SEQUENCE [LARGE SCALE GENOMIC DNA]</scope>
    <source>
        <strain evidence="2">32-68-21</strain>
    </source>
</reference>
<name>A0A258HEL1_9CAUL</name>
<dbReference type="AlphaFoldDB" id="A0A258HEL1"/>
<keyword evidence="1" id="KW-0812">Transmembrane</keyword>
<comment type="caution">
    <text evidence="2">The sequence shown here is derived from an EMBL/GenBank/DDBJ whole genome shotgun (WGS) entry which is preliminary data.</text>
</comment>
<evidence type="ECO:0000256" key="1">
    <source>
        <dbReference type="SAM" id="Phobius"/>
    </source>
</evidence>
<protein>
    <submittedName>
        <fullName evidence="2">Uncharacterized protein</fullName>
    </submittedName>
</protein>